<dbReference type="Gene3D" id="3.40.50.1820">
    <property type="entry name" value="alpha/beta hydrolase"/>
    <property type="match status" value="1"/>
</dbReference>
<dbReference type="Pfam" id="PF08386">
    <property type="entry name" value="Abhydrolase_4"/>
    <property type="match status" value="1"/>
</dbReference>
<proteinExistence type="predicted"/>
<gene>
    <name evidence="2" type="ORF">RM445_30995</name>
</gene>
<dbReference type="PANTHER" id="PTHR43689:SF8">
    <property type="entry name" value="ALPHA_BETA-HYDROLASES SUPERFAMILY PROTEIN"/>
    <property type="match status" value="1"/>
</dbReference>
<dbReference type="InterPro" id="IPR013595">
    <property type="entry name" value="Pept_S33_TAP-like_C"/>
</dbReference>
<comment type="caution">
    <text evidence="2">The sequence shown here is derived from an EMBL/GenBank/DDBJ whole genome shotgun (WGS) entry which is preliminary data.</text>
</comment>
<reference evidence="3" key="1">
    <citation type="submission" date="2023-07" db="EMBL/GenBank/DDBJ databases">
        <title>30 novel species of actinomycetes from the DSMZ collection.</title>
        <authorList>
            <person name="Nouioui I."/>
        </authorList>
    </citation>
    <scope>NUCLEOTIDE SEQUENCE [LARGE SCALE GENOMIC DNA]</scope>
    <source>
        <strain evidence="3">DSM 45834</strain>
    </source>
</reference>
<accession>A0ABU2NLK1</accession>
<name>A0ABU2NLK1_9PSEU</name>
<feature type="domain" description="Peptidase S33 tripeptidyl aminopeptidase-like C-terminal" evidence="1">
    <location>
        <begin position="89"/>
        <end position="147"/>
    </location>
</feature>
<dbReference type="PANTHER" id="PTHR43689">
    <property type="entry name" value="HYDROLASE"/>
    <property type="match status" value="1"/>
</dbReference>
<dbReference type="SUPFAM" id="SSF53474">
    <property type="entry name" value="alpha/beta-Hydrolases"/>
    <property type="match status" value="1"/>
</dbReference>
<dbReference type="GO" id="GO:0016787">
    <property type="term" value="F:hydrolase activity"/>
    <property type="evidence" value="ECO:0007669"/>
    <property type="project" value="UniProtKB-KW"/>
</dbReference>
<keyword evidence="3" id="KW-1185">Reference proteome</keyword>
<protein>
    <submittedName>
        <fullName evidence="2">Alpha/beta hydrolase</fullName>
    </submittedName>
</protein>
<sequence>MLASAYAGWGGSLSADVAEARLRQALVLADLSPDEFVDALLPTMFSPATSVDTVAAFRLSMLEFHPVGFRALARAAAEHLRYVLPRVCVPTLLVYGEQDVRAPLSVARDLEAAIDGARLVVLPRVGHLCNLEASDEFNGAVRTFLRDTVT</sequence>
<dbReference type="Proteomes" id="UP001183202">
    <property type="component" value="Unassembled WGS sequence"/>
</dbReference>
<keyword evidence="2" id="KW-0378">Hydrolase</keyword>
<dbReference type="EMBL" id="JAVREJ010000053">
    <property type="protein sequence ID" value="MDT0353918.1"/>
    <property type="molecule type" value="Genomic_DNA"/>
</dbReference>
<evidence type="ECO:0000313" key="3">
    <source>
        <dbReference type="Proteomes" id="UP001183202"/>
    </source>
</evidence>
<evidence type="ECO:0000259" key="1">
    <source>
        <dbReference type="Pfam" id="PF08386"/>
    </source>
</evidence>
<dbReference type="InterPro" id="IPR029058">
    <property type="entry name" value="AB_hydrolase_fold"/>
</dbReference>
<evidence type="ECO:0000313" key="2">
    <source>
        <dbReference type="EMBL" id="MDT0353918.1"/>
    </source>
</evidence>
<organism evidence="2 3">
    <name type="scientific">Pseudonocardia charpentierae</name>
    <dbReference type="NCBI Taxonomy" id="3075545"/>
    <lineage>
        <taxon>Bacteria</taxon>
        <taxon>Bacillati</taxon>
        <taxon>Actinomycetota</taxon>
        <taxon>Actinomycetes</taxon>
        <taxon>Pseudonocardiales</taxon>
        <taxon>Pseudonocardiaceae</taxon>
        <taxon>Pseudonocardia</taxon>
    </lineage>
</organism>